<organism evidence="5 6">
    <name type="scientific">Jannaschia seosinensis</name>
    <dbReference type="NCBI Taxonomy" id="313367"/>
    <lineage>
        <taxon>Bacteria</taxon>
        <taxon>Pseudomonadati</taxon>
        <taxon>Pseudomonadota</taxon>
        <taxon>Alphaproteobacteria</taxon>
        <taxon>Rhodobacterales</taxon>
        <taxon>Roseobacteraceae</taxon>
        <taxon>Jannaschia</taxon>
    </lineage>
</organism>
<dbReference type="GO" id="GO:0016020">
    <property type="term" value="C:membrane"/>
    <property type="evidence" value="ECO:0007669"/>
    <property type="project" value="UniProtKB-UniRule"/>
</dbReference>
<keyword evidence="3" id="KW-0732">Signal</keyword>
<dbReference type="STRING" id="313367.JSE7799_01395"/>
<keyword evidence="6" id="KW-1185">Reference proteome</keyword>
<dbReference type="RefSeq" id="WP_055662981.1">
    <property type="nucleotide sequence ID" value="NZ_CYPR01000085.1"/>
</dbReference>
<dbReference type="Gene3D" id="3.40.1520.20">
    <property type="match status" value="1"/>
</dbReference>
<gene>
    <name evidence="5" type="primary">oprF_2</name>
    <name evidence="5" type="ORF">JSE7799_01395</name>
</gene>
<feature type="signal peptide" evidence="3">
    <location>
        <begin position="1"/>
        <end position="23"/>
    </location>
</feature>
<dbReference type="PROSITE" id="PS51123">
    <property type="entry name" value="OMPA_2"/>
    <property type="match status" value="1"/>
</dbReference>
<dbReference type="SUPFAM" id="SSF103088">
    <property type="entry name" value="OmpA-like"/>
    <property type="match status" value="1"/>
</dbReference>
<dbReference type="InterPro" id="IPR050330">
    <property type="entry name" value="Bact_OuterMem_StrucFunc"/>
</dbReference>
<evidence type="ECO:0000256" key="2">
    <source>
        <dbReference type="SAM" id="MobiDB-lite"/>
    </source>
</evidence>
<dbReference type="InterPro" id="IPR006665">
    <property type="entry name" value="OmpA-like"/>
</dbReference>
<feature type="chain" id="PRO_5005810173" evidence="3">
    <location>
        <begin position="24"/>
        <end position="648"/>
    </location>
</feature>
<evidence type="ECO:0000313" key="6">
    <source>
        <dbReference type="Proteomes" id="UP000049455"/>
    </source>
</evidence>
<dbReference type="Gene3D" id="3.30.1330.60">
    <property type="entry name" value="OmpA-like domain"/>
    <property type="match status" value="1"/>
</dbReference>
<evidence type="ECO:0000256" key="3">
    <source>
        <dbReference type="SAM" id="SignalP"/>
    </source>
</evidence>
<sequence>MSRKFKFASIAAFALAAAAAAGGAWFGADFVEERSRAAVTATFSQTGIEWADAQTDGLQLILTGTAPDEPSRFRAVTAAGSVVDPGRIVDAMQVVPREGAVAPRFSLEILRNKDDVSLIGLVPARDDDLLDTLLDRTARAEFLEIVNMVERADHPVADSWDETLRFALSTLSDLHHAKVSVEPGRVAVTAVADSDEEKIRLERELSRLAPSGVALRLDIAAPRPVITPFTLRYVIPPDGTPRFEACAVDSLAAEARIVAAARETGFEGRADCVLGLGVPSASWGEAAAEGIAALGRVGGGSLTLSDADVSLVAQEGADPDRFETEMAELKTALPDLFVLSAVLPEPTKIDGTGENEAGTPEFVATLSPEGQVQLRGRLYDEAQAAAVLSYGRARFGVSKTYIATREDPTLPRGWPGRVLAALDALSRLNNGVVIVQPDLVVVRGVTGEQRAGARISGLLGDKLGAEANFRIDVSYDEELDPLLNIPTPRECEEQLNAILTEQKLTFAPGADVIEAAGDGQLAKLRAKLDECARAVFEIGGHTDSQGSEGGNLALSLRRAEAVRAALIARGARPGQMVAKGYGEAQPVADNATEAGREENRRITFVLLGRRDEMPEAEVEAPTEAPSGDVDTTLETATEDAVPSEEDGS</sequence>
<proteinExistence type="predicted"/>
<reference evidence="5 6" key="1">
    <citation type="submission" date="2015-09" db="EMBL/GenBank/DDBJ databases">
        <authorList>
            <person name="Jackson K.R."/>
            <person name="Lunt B.L."/>
            <person name="Fisher J.N.B."/>
            <person name="Gardner A.V."/>
            <person name="Bailey M.E."/>
            <person name="Deus L.M."/>
            <person name="Earl A.S."/>
            <person name="Gibby P.D."/>
            <person name="Hartmann K.A."/>
            <person name="Liu J.E."/>
            <person name="Manci A.M."/>
            <person name="Nielsen D.A."/>
            <person name="Solomon M.B."/>
            <person name="Breakwell D.P."/>
            <person name="Burnett S.H."/>
            <person name="Grose J.H."/>
        </authorList>
    </citation>
    <scope>NUCLEOTIDE SEQUENCE [LARGE SCALE GENOMIC DNA]</scope>
    <source>
        <strain evidence="5 6">CECT 7799</strain>
    </source>
</reference>
<evidence type="ECO:0000313" key="5">
    <source>
        <dbReference type="EMBL" id="CUH38314.1"/>
    </source>
</evidence>
<dbReference type="EMBL" id="CYPR01000085">
    <property type="protein sequence ID" value="CUH38314.1"/>
    <property type="molecule type" value="Genomic_DNA"/>
</dbReference>
<dbReference type="PANTHER" id="PTHR30329">
    <property type="entry name" value="STATOR ELEMENT OF FLAGELLAR MOTOR COMPLEX"/>
    <property type="match status" value="1"/>
</dbReference>
<feature type="domain" description="OmpA-like" evidence="4">
    <location>
        <begin position="493"/>
        <end position="610"/>
    </location>
</feature>
<dbReference type="PANTHER" id="PTHR30329:SF21">
    <property type="entry name" value="LIPOPROTEIN YIAD-RELATED"/>
    <property type="match status" value="1"/>
</dbReference>
<dbReference type="Proteomes" id="UP000049455">
    <property type="component" value="Unassembled WGS sequence"/>
</dbReference>
<dbReference type="AlphaFoldDB" id="A0A0M7B9E2"/>
<keyword evidence="1" id="KW-0472">Membrane</keyword>
<dbReference type="Pfam" id="PF00691">
    <property type="entry name" value="OmpA"/>
    <property type="match status" value="1"/>
</dbReference>
<evidence type="ECO:0000259" key="4">
    <source>
        <dbReference type="PROSITE" id="PS51123"/>
    </source>
</evidence>
<feature type="region of interest" description="Disordered" evidence="2">
    <location>
        <begin position="608"/>
        <end position="648"/>
    </location>
</feature>
<protein>
    <submittedName>
        <fullName evidence="5">Root adhesin</fullName>
    </submittedName>
</protein>
<accession>A0A0M7B9E2</accession>
<dbReference type="OrthoDB" id="5525824at2"/>
<dbReference type="InterPro" id="IPR036737">
    <property type="entry name" value="OmpA-like_sf"/>
</dbReference>
<name>A0A0M7B9E2_9RHOB</name>
<evidence type="ECO:0000256" key="1">
    <source>
        <dbReference type="PROSITE-ProRule" id="PRU00473"/>
    </source>
</evidence>
<dbReference type="CDD" id="cd07185">
    <property type="entry name" value="OmpA_C-like"/>
    <property type="match status" value="1"/>
</dbReference>